<evidence type="ECO:0000256" key="1">
    <source>
        <dbReference type="SAM" id="MobiDB-lite"/>
    </source>
</evidence>
<feature type="signal peptide" evidence="2">
    <location>
        <begin position="1"/>
        <end position="25"/>
    </location>
</feature>
<feature type="non-terminal residue" evidence="3">
    <location>
        <position position="112"/>
    </location>
</feature>
<reference evidence="3" key="1">
    <citation type="submission" date="2023-10" db="EMBL/GenBank/DDBJ databases">
        <authorList>
            <person name="Chen Y."/>
            <person name="Shah S."/>
            <person name="Dougan E. K."/>
            <person name="Thang M."/>
            <person name="Chan C."/>
        </authorList>
    </citation>
    <scope>NUCLEOTIDE SEQUENCE [LARGE SCALE GENOMIC DNA]</scope>
</reference>
<name>A0ABN9RUR9_9DINO</name>
<keyword evidence="4" id="KW-1185">Reference proteome</keyword>
<accession>A0ABN9RUR9</accession>
<dbReference type="Proteomes" id="UP001189429">
    <property type="component" value="Unassembled WGS sequence"/>
</dbReference>
<dbReference type="EMBL" id="CAUYUJ010007444">
    <property type="protein sequence ID" value="CAK0820753.1"/>
    <property type="molecule type" value="Genomic_DNA"/>
</dbReference>
<evidence type="ECO:0008006" key="5">
    <source>
        <dbReference type="Google" id="ProtNLM"/>
    </source>
</evidence>
<proteinExistence type="predicted"/>
<sequence length="112" mass="11828">MRIPLLSTACTVALVAGLLVDVGAAVKLRHERGRQRSVDPQGGDLADGDQESEGVSHFLPSTNVTCFQGKTAAMASLLESLRVSPLRDLYNETALRGGSCIDNGYDLGPIDT</sequence>
<comment type="caution">
    <text evidence="3">The sequence shown here is derived from an EMBL/GenBank/DDBJ whole genome shotgun (WGS) entry which is preliminary data.</text>
</comment>
<evidence type="ECO:0000313" key="3">
    <source>
        <dbReference type="EMBL" id="CAK0820753.1"/>
    </source>
</evidence>
<evidence type="ECO:0000256" key="2">
    <source>
        <dbReference type="SAM" id="SignalP"/>
    </source>
</evidence>
<keyword evidence="2" id="KW-0732">Signal</keyword>
<gene>
    <name evidence="3" type="ORF">PCOR1329_LOCUS22309</name>
</gene>
<organism evidence="3 4">
    <name type="scientific">Prorocentrum cordatum</name>
    <dbReference type="NCBI Taxonomy" id="2364126"/>
    <lineage>
        <taxon>Eukaryota</taxon>
        <taxon>Sar</taxon>
        <taxon>Alveolata</taxon>
        <taxon>Dinophyceae</taxon>
        <taxon>Prorocentrales</taxon>
        <taxon>Prorocentraceae</taxon>
        <taxon>Prorocentrum</taxon>
    </lineage>
</organism>
<feature type="region of interest" description="Disordered" evidence="1">
    <location>
        <begin position="30"/>
        <end position="57"/>
    </location>
</feature>
<protein>
    <recommendedName>
        <fullName evidence="5">Subtilisin</fullName>
    </recommendedName>
</protein>
<evidence type="ECO:0000313" key="4">
    <source>
        <dbReference type="Proteomes" id="UP001189429"/>
    </source>
</evidence>
<feature type="chain" id="PRO_5047317755" description="Subtilisin" evidence="2">
    <location>
        <begin position="26"/>
        <end position="112"/>
    </location>
</feature>